<keyword evidence="1" id="KW-1133">Transmembrane helix</keyword>
<evidence type="ECO:0000313" key="2">
    <source>
        <dbReference type="EMBL" id="CEL91392.1"/>
    </source>
</evidence>
<protein>
    <recommendedName>
        <fullName evidence="4">MutG family lantibiotic protection ABC superfamily ATP binding cassette transporter permease subunit</fullName>
    </recommendedName>
</protein>
<sequence length="172" mass="18938">MKKKPIYLYILLGLSTVGTLWGLLGKFTSSDAGVKSILKQIEEPAKSQYATYFSKSAEVANSLANNFFFYGHIVLLILAIFFLFRKDIFKANLIYIADVLVGLISTAYAYVVSKGIIASSFSDSTLLSAQMTGLNFSILLSVVISLIFLSIVVFKLIQQQKEAEKAELAAKE</sequence>
<dbReference type="RefSeq" id="WP_072074760.1">
    <property type="nucleotide sequence ID" value="NZ_CDMW01000001.1"/>
</dbReference>
<reference evidence="2 3" key="1">
    <citation type="submission" date="2015-01" db="EMBL/GenBank/DDBJ databases">
        <authorList>
            <person name="Pelicic Vladimir"/>
        </authorList>
    </citation>
    <scope>NUCLEOTIDE SEQUENCE [LARGE SCALE GENOMIC DNA]</scope>
    <source>
        <strain evidence="2 3">2908</strain>
    </source>
</reference>
<evidence type="ECO:0000313" key="3">
    <source>
        <dbReference type="Proteomes" id="UP000183504"/>
    </source>
</evidence>
<feature type="transmembrane region" description="Helical" evidence="1">
    <location>
        <begin position="93"/>
        <end position="113"/>
    </location>
</feature>
<feature type="transmembrane region" description="Helical" evidence="1">
    <location>
        <begin position="133"/>
        <end position="157"/>
    </location>
</feature>
<organism evidence="2 3">
    <name type="scientific">Streptococcus sanguinis</name>
    <dbReference type="NCBI Taxonomy" id="1305"/>
    <lineage>
        <taxon>Bacteria</taxon>
        <taxon>Bacillati</taxon>
        <taxon>Bacillota</taxon>
        <taxon>Bacilli</taxon>
        <taxon>Lactobacillales</taxon>
        <taxon>Streptococcaceae</taxon>
        <taxon>Streptococcus</taxon>
    </lineage>
</organism>
<evidence type="ECO:0000256" key="1">
    <source>
        <dbReference type="SAM" id="Phobius"/>
    </source>
</evidence>
<proteinExistence type="predicted"/>
<gene>
    <name evidence="2" type="ORF">SSV_2120</name>
</gene>
<evidence type="ECO:0008006" key="4">
    <source>
        <dbReference type="Google" id="ProtNLM"/>
    </source>
</evidence>
<dbReference type="Proteomes" id="UP000183504">
    <property type="component" value="Unassembled WGS sequence"/>
</dbReference>
<feature type="transmembrane region" description="Helical" evidence="1">
    <location>
        <begin position="7"/>
        <end position="24"/>
    </location>
</feature>
<keyword evidence="1" id="KW-0812">Transmembrane</keyword>
<feature type="transmembrane region" description="Helical" evidence="1">
    <location>
        <begin position="67"/>
        <end position="84"/>
    </location>
</feature>
<keyword evidence="1" id="KW-0472">Membrane</keyword>
<dbReference type="EMBL" id="CDMW01000001">
    <property type="protein sequence ID" value="CEL91392.1"/>
    <property type="molecule type" value="Genomic_DNA"/>
</dbReference>
<dbReference type="AlphaFoldDB" id="A0A0B7GNK8"/>
<name>A0A0B7GNK8_STRSA</name>
<accession>A0A0B7GNK8</accession>